<dbReference type="Proteomes" id="UP001152747">
    <property type="component" value="Unassembled WGS sequence"/>
</dbReference>
<protein>
    <recommendedName>
        <fullName evidence="2">Integrase zinc-binding domain-containing protein</fullName>
    </recommendedName>
</protein>
<dbReference type="Pfam" id="PF17921">
    <property type="entry name" value="Integrase_H2C2"/>
    <property type="match status" value="1"/>
</dbReference>
<feature type="region of interest" description="Disordered" evidence="1">
    <location>
        <begin position="359"/>
        <end position="398"/>
    </location>
</feature>
<sequence>MGIIFTTMMLHDGTQEIVDGNMTVETYEEIAVDDMNDIVVESETQGIPYEEDDVRSEDGDGYGGMSHEQYNGILEYKRTGMVPTNVDKRMDRSAPSHWRSRCNRFTVADDNETLLYYNPTSPVNDQPKVVVKRGEVRKALERIHELIGHLGQKRTQMVVLRKLYWRSVRQDVKNYIMSCDFCNQKKVEGRKIVKAPVDITSDAFDINVAVRDLRDGPVDRLEFTLIGYNEDEVRDAAFSRMTSYTFKETATEFRSRYSLRDTPVPTFRRQPYVKRNGQMAIGYLLPFQQRSRNMEPEFIEIYERAQMQYADGEGEKYEQDGEITDSLGRLKQDSSQPIAHPVTLDGHVLQGKRYFKEEEDLDVVVNSPDKNDEKGDREEGPQNQEEIEEQPTNQLEDVKPQETRIHARYSNPPSSSASSSHKRRFHDVHHEEIYPPDHEPATNPIPQPRIMQTSSKKRRNNDASHLHGIAGRFSMAIGENDRMDNDARASMMQQYEQQPTSSRPELNGLPPICMMPSLDSHVIEMQKEILQRHIRIQKMQEKIIQAQYDASMRIPITRYVQPTEHVVQEETIVEHEMDVIEEHTVYETEHLQ</sequence>
<reference evidence="3" key="1">
    <citation type="submission" date="2022-11" db="EMBL/GenBank/DDBJ databases">
        <authorList>
            <person name="Kikuchi T."/>
        </authorList>
    </citation>
    <scope>NUCLEOTIDE SEQUENCE</scope>
    <source>
        <strain evidence="3">PS1010</strain>
    </source>
</reference>
<feature type="domain" description="Integrase zinc-binding" evidence="2">
    <location>
        <begin position="133"/>
        <end position="186"/>
    </location>
</feature>
<organism evidence="3 4">
    <name type="scientific">Caenorhabditis angaria</name>
    <dbReference type="NCBI Taxonomy" id="860376"/>
    <lineage>
        <taxon>Eukaryota</taxon>
        <taxon>Metazoa</taxon>
        <taxon>Ecdysozoa</taxon>
        <taxon>Nematoda</taxon>
        <taxon>Chromadorea</taxon>
        <taxon>Rhabditida</taxon>
        <taxon>Rhabditina</taxon>
        <taxon>Rhabditomorpha</taxon>
        <taxon>Rhabditoidea</taxon>
        <taxon>Rhabditidae</taxon>
        <taxon>Peloderinae</taxon>
        <taxon>Caenorhabditis</taxon>
    </lineage>
</organism>
<accession>A0A9P1ILG8</accession>
<dbReference type="AlphaFoldDB" id="A0A9P1ILG8"/>
<evidence type="ECO:0000313" key="4">
    <source>
        <dbReference type="Proteomes" id="UP001152747"/>
    </source>
</evidence>
<keyword evidence="4" id="KW-1185">Reference proteome</keyword>
<dbReference type="OrthoDB" id="5805951at2759"/>
<evidence type="ECO:0000256" key="1">
    <source>
        <dbReference type="SAM" id="MobiDB-lite"/>
    </source>
</evidence>
<comment type="caution">
    <text evidence="3">The sequence shown here is derived from an EMBL/GenBank/DDBJ whole genome shotgun (WGS) entry which is preliminary data.</text>
</comment>
<evidence type="ECO:0000259" key="2">
    <source>
        <dbReference type="Pfam" id="PF17921"/>
    </source>
</evidence>
<evidence type="ECO:0000313" key="3">
    <source>
        <dbReference type="EMBL" id="CAI5445407.1"/>
    </source>
</evidence>
<dbReference type="InterPro" id="IPR041588">
    <property type="entry name" value="Integrase_H2C2"/>
</dbReference>
<name>A0A9P1ILG8_9PELO</name>
<dbReference type="Gene3D" id="1.10.340.70">
    <property type="match status" value="1"/>
</dbReference>
<feature type="compositionally biased region" description="Basic and acidic residues" evidence="1">
    <location>
        <begin position="369"/>
        <end position="380"/>
    </location>
</feature>
<proteinExistence type="predicted"/>
<dbReference type="EMBL" id="CANHGI010000003">
    <property type="protein sequence ID" value="CAI5445407.1"/>
    <property type="molecule type" value="Genomic_DNA"/>
</dbReference>
<gene>
    <name evidence="3" type="ORF">CAMP_LOCUS8044</name>
</gene>